<organism evidence="2 3">
    <name type="scientific">Actinophytocola gossypii</name>
    <dbReference type="NCBI Taxonomy" id="2812003"/>
    <lineage>
        <taxon>Bacteria</taxon>
        <taxon>Bacillati</taxon>
        <taxon>Actinomycetota</taxon>
        <taxon>Actinomycetes</taxon>
        <taxon>Pseudonocardiales</taxon>
        <taxon>Pseudonocardiaceae</taxon>
    </lineage>
</organism>
<dbReference type="SUPFAM" id="SSF48498">
    <property type="entry name" value="Tetracyclin repressor-like, C-terminal domain"/>
    <property type="match status" value="1"/>
</dbReference>
<comment type="caution">
    <text evidence="2">The sequence shown here is derived from an EMBL/GenBank/DDBJ whole genome shotgun (WGS) entry which is preliminary data.</text>
</comment>
<reference evidence="2 3" key="1">
    <citation type="submission" date="2021-02" db="EMBL/GenBank/DDBJ databases">
        <title>Actinophytocola xerophila sp. nov., isolated from soil of cotton cropping field.</title>
        <authorList>
            <person name="Huang R."/>
            <person name="Chen X."/>
            <person name="Ge X."/>
            <person name="Liu W."/>
        </authorList>
    </citation>
    <scope>NUCLEOTIDE SEQUENCE [LARGE SCALE GENOMIC DNA]</scope>
    <source>
        <strain evidence="2 3">S1-96</strain>
    </source>
</reference>
<dbReference type="RefSeq" id="WP_260194570.1">
    <property type="nucleotide sequence ID" value="NZ_JAFFZE010000021.1"/>
</dbReference>
<sequence length="83" mass="8997">MSGEVAASGGLEHGERQPGRELRINDELIAAGHAAGTLRPEFTSDDLHALVHDNALALKYGARPDRAGYDRRTTYLLDGLRGR</sequence>
<dbReference type="Gene3D" id="1.10.357.10">
    <property type="entry name" value="Tetracycline Repressor, domain 2"/>
    <property type="match status" value="1"/>
</dbReference>
<evidence type="ECO:0000256" key="1">
    <source>
        <dbReference type="SAM" id="MobiDB-lite"/>
    </source>
</evidence>
<gene>
    <name evidence="2" type="ORF">JT362_26690</name>
</gene>
<evidence type="ECO:0000313" key="2">
    <source>
        <dbReference type="EMBL" id="MCT2586715.1"/>
    </source>
</evidence>
<protein>
    <submittedName>
        <fullName evidence="2">Uncharacterized protein</fullName>
    </submittedName>
</protein>
<name>A0ABT2JFR1_9PSEU</name>
<keyword evidence="3" id="KW-1185">Reference proteome</keyword>
<dbReference type="Proteomes" id="UP001156441">
    <property type="component" value="Unassembled WGS sequence"/>
</dbReference>
<accession>A0ABT2JFR1</accession>
<dbReference type="InterPro" id="IPR036271">
    <property type="entry name" value="Tet_transcr_reg_TetR-rel_C_sf"/>
</dbReference>
<dbReference type="EMBL" id="JAFFZE010000021">
    <property type="protein sequence ID" value="MCT2586715.1"/>
    <property type="molecule type" value="Genomic_DNA"/>
</dbReference>
<evidence type="ECO:0000313" key="3">
    <source>
        <dbReference type="Proteomes" id="UP001156441"/>
    </source>
</evidence>
<feature type="region of interest" description="Disordered" evidence="1">
    <location>
        <begin position="1"/>
        <end position="20"/>
    </location>
</feature>
<proteinExistence type="predicted"/>